<sequence>MSGGQRFGVVHSCEAVQHRSLGREGAEALWGMPLGILQRDCGFPSQQRPPQQPFPQDWQRRVKVWFDQPGAKKTRRNKRQAKAAALGLRPVKSLRPAVRCPTLKYNTKLREGRGFTAEEIKAAGLGKKAARSIGIPYDHRRRNKSEESLKLNADRIKAYRERVVFIPNRNKKNKGKIPNVKELATERNASAAFPVPAGIVPEAPRAITAEEKEGSAYRTLRDARAKHRNEGARVARVKKAEEEAAAAKK</sequence>
<dbReference type="GO" id="GO:0006412">
    <property type="term" value="P:translation"/>
    <property type="evidence" value="ECO:0007669"/>
    <property type="project" value="InterPro"/>
</dbReference>
<dbReference type="OrthoDB" id="10264538at2759"/>
<dbReference type="HAMAP" id="MF_00499">
    <property type="entry name" value="Ribosomal_eL13"/>
    <property type="match status" value="1"/>
</dbReference>
<gene>
    <name evidence="5" type="ORF">IE81DRAFT_344875</name>
</gene>
<comment type="similarity">
    <text evidence="1">Belongs to the eukaryotic ribosomal protein eL13 family.</text>
</comment>
<dbReference type="InterPro" id="IPR001380">
    <property type="entry name" value="Ribosomal_eL13"/>
</dbReference>
<keyword evidence="2" id="KW-0689">Ribosomal protein</keyword>
<dbReference type="Proteomes" id="UP000245783">
    <property type="component" value="Unassembled WGS sequence"/>
</dbReference>
<dbReference type="RefSeq" id="XP_025372339.1">
    <property type="nucleotide sequence ID" value="XM_025515856.1"/>
</dbReference>
<dbReference type="GO" id="GO:0003723">
    <property type="term" value="F:RNA binding"/>
    <property type="evidence" value="ECO:0007669"/>
    <property type="project" value="TreeGrafter"/>
</dbReference>
<evidence type="ECO:0000313" key="6">
    <source>
        <dbReference type="Proteomes" id="UP000245783"/>
    </source>
</evidence>
<dbReference type="Gene3D" id="1.20.5.110">
    <property type="match status" value="1"/>
</dbReference>
<dbReference type="STRING" id="1522189.A0A316W5P5"/>
<protein>
    <recommendedName>
        <fullName evidence="7">60S ribosomal protein L13</fullName>
    </recommendedName>
</protein>
<accession>A0A316W5P5</accession>
<dbReference type="AlphaFoldDB" id="A0A316W5P5"/>
<dbReference type="EMBL" id="KZ819356">
    <property type="protein sequence ID" value="PWN45179.1"/>
    <property type="molecule type" value="Genomic_DNA"/>
</dbReference>
<evidence type="ECO:0000313" key="5">
    <source>
        <dbReference type="EMBL" id="PWN45179.1"/>
    </source>
</evidence>
<keyword evidence="6" id="KW-1185">Reference proteome</keyword>
<dbReference type="GeneID" id="37037726"/>
<proteinExistence type="inferred from homology"/>
<evidence type="ECO:0000256" key="3">
    <source>
        <dbReference type="ARBA" id="ARBA00023274"/>
    </source>
</evidence>
<reference evidence="5 6" key="1">
    <citation type="journal article" date="2018" name="Mol. Biol. Evol.">
        <title>Broad Genomic Sampling Reveals a Smut Pathogenic Ancestry of the Fungal Clade Ustilaginomycotina.</title>
        <authorList>
            <person name="Kijpornyongpan T."/>
            <person name="Mondo S.J."/>
            <person name="Barry K."/>
            <person name="Sandor L."/>
            <person name="Lee J."/>
            <person name="Lipzen A."/>
            <person name="Pangilinan J."/>
            <person name="LaButti K."/>
            <person name="Hainaut M."/>
            <person name="Henrissat B."/>
            <person name="Grigoriev I.V."/>
            <person name="Spatafora J.W."/>
            <person name="Aime M.C."/>
        </authorList>
    </citation>
    <scope>NUCLEOTIDE SEQUENCE [LARGE SCALE GENOMIC DNA]</scope>
    <source>
        <strain evidence="5 6">MCA 4658</strain>
    </source>
</reference>
<dbReference type="GO" id="GO:0003735">
    <property type="term" value="F:structural constituent of ribosome"/>
    <property type="evidence" value="ECO:0007669"/>
    <property type="project" value="InterPro"/>
</dbReference>
<dbReference type="FunFam" id="1.20.5.110:FF:000003">
    <property type="entry name" value="60S ribosomal protein L13"/>
    <property type="match status" value="1"/>
</dbReference>
<feature type="region of interest" description="Disordered" evidence="4">
    <location>
        <begin position="224"/>
        <end position="249"/>
    </location>
</feature>
<evidence type="ECO:0008006" key="7">
    <source>
        <dbReference type="Google" id="ProtNLM"/>
    </source>
</evidence>
<evidence type="ECO:0000256" key="2">
    <source>
        <dbReference type="ARBA" id="ARBA00022980"/>
    </source>
</evidence>
<dbReference type="InParanoid" id="A0A316W5P5"/>
<name>A0A316W5P5_9BASI</name>
<dbReference type="Pfam" id="PF01294">
    <property type="entry name" value="Ribosomal_L13e"/>
    <property type="match status" value="1"/>
</dbReference>
<dbReference type="PANTHER" id="PTHR11722">
    <property type="entry name" value="60S RIBOSOMAL PROTEIN L13"/>
    <property type="match status" value="1"/>
</dbReference>
<evidence type="ECO:0000256" key="1">
    <source>
        <dbReference type="ARBA" id="ARBA00005640"/>
    </source>
</evidence>
<evidence type="ECO:0000256" key="4">
    <source>
        <dbReference type="SAM" id="MobiDB-lite"/>
    </source>
</evidence>
<organism evidence="5 6">
    <name type="scientific">Ceraceosorus guamensis</name>
    <dbReference type="NCBI Taxonomy" id="1522189"/>
    <lineage>
        <taxon>Eukaryota</taxon>
        <taxon>Fungi</taxon>
        <taxon>Dikarya</taxon>
        <taxon>Basidiomycota</taxon>
        <taxon>Ustilaginomycotina</taxon>
        <taxon>Exobasidiomycetes</taxon>
        <taxon>Ceraceosorales</taxon>
        <taxon>Ceraceosoraceae</taxon>
        <taxon>Ceraceosorus</taxon>
    </lineage>
</organism>
<dbReference type="FunCoup" id="A0A316W5P5">
    <property type="interactions" value="396"/>
</dbReference>
<keyword evidence="3" id="KW-0687">Ribonucleoprotein</keyword>
<dbReference type="GO" id="GO:0022625">
    <property type="term" value="C:cytosolic large ribosomal subunit"/>
    <property type="evidence" value="ECO:0007669"/>
    <property type="project" value="TreeGrafter"/>
</dbReference>
<dbReference type="PANTHER" id="PTHR11722:SF0">
    <property type="entry name" value="LARGE RIBOSOMAL SUBUNIT PROTEIN EL13"/>
    <property type="match status" value="1"/>
</dbReference>